<proteinExistence type="inferred from homology"/>
<dbReference type="Pfam" id="PF01078">
    <property type="entry name" value="Mg_chelatase"/>
    <property type="match status" value="1"/>
</dbReference>
<comment type="similarity">
    <text evidence="1">Belongs to the Mg-chelatase subunits D/I family. ComM subfamily.</text>
</comment>
<accession>A0A6M1T405</accession>
<dbReference type="PANTHER" id="PTHR32039:SF7">
    <property type="entry name" value="COMPETENCE PROTEIN COMM"/>
    <property type="match status" value="1"/>
</dbReference>
<dbReference type="Pfam" id="PF13335">
    <property type="entry name" value="Mg_chelatase_C"/>
    <property type="match status" value="1"/>
</dbReference>
<dbReference type="SUPFAM" id="SSF54211">
    <property type="entry name" value="Ribosomal protein S5 domain 2-like"/>
    <property type="match status" value="1"/>
</dbReference>
<dbReference type="GO" id="GO:0005524">
    <property type="term" value="F:ATP binding"/>
    <property type="evidence" value="ECO:0007669"/>
    <property type="project" value="InterPro"/>
</dbReference>
<dbReference type="AlphaFoldDB" id="A0A6M1T405"/>
<dbReference type="NCBIfam" id="TIGR00368">
    <property type="entry name" value="YifB family Mg chelatase-like AAA ATPase"/>
    <property type="match status" value="1"/>
</dbReference>
<dbReference type="Gene3D" id="3.30.230.10">
    <property type="match status" value="1"/>
</dbReference>
<evidence type="ECO:0000313" key="4">
    <source>
        <dbReference type="Proteomes" id="UP000473278"/>
    </source>
</evidence>
<evidence type="ECO:0000313" key="3">
    <source>
        <dbReference type="EMBL" id="NGP77477.1"/>
    </source>
</evidence>
<dbReference type="EMBL" id="JAALLT010000004">
    <property type="protein sequence ID" value="NGP77477.1"/>
    <property type="molecule type" value="Genomic_DNA"/>
</dbReference>
<dbReference type="SUPFAM" id="SSF52540">
    <property type="entry name" value="P-loop containing nucleoside triphosphate hydrolases"/>
    <property type="match status" value="1"/>
</dbReference>
<dbReference type="Gene3D" id="3.40.50.300">
    <property type="entry name" value="P-loop containing nucleotide triphosphate hydrolases"/>
    <property type="match status" value="1"/>
</dbReference>
<dbReference type="RefSeq" id="WP_165142920.1">
    <property type="nucleotide sequence ID" value="NZ_JAALLT010000004.1"/>
</dbReference>
<keyword evidence="4" id="KW-1185">Reference proteome</keyword>
<dbReference type="InterPro" id="IPR025158">
    <property type="entry name" value="Mg_chelat-rel_C"/>
</dbReference>
<dbReference type="InterPro" id="IPR020568">
    <property type="entry name" value="Ribosomal_Su5_D2-typ_SF"/>
</dbReference>
<dbReference type="InterPro" id="IPR000523">
    <property type="entry name" value="Mg_chelatse_chII-like_cat_dom"/>
</dbReference>
<dbReference type="InterPro" id="IPR004482">
    <property type="entry name" value="Mg_chelat-rel"/>
</dbReference>
<dbReference type="PANTHER" id="PTHR32039">
    <property type="entry name" value="MAGNESIUM-CHELATASE SUBUNIT CHLI"/>
    <property type="match status" value="1"/>
</dbReference>
<comment type="caution">
    <text evidence="3">The sequence shown here is derived from an EMBL/GenBank/DDBJ whole genome shotgun (WGS) entry which is preliminary data.</text>
</comment>
<feature type="domain" description="AAA+ ATPase" evidence="2">
    <location>
        <begin position="214"/>
        <end position="397"/>
    </location>
</feature>
<name>A0A6M1T405_9BACT</name>
<gene>
    <name evidence="3" type="ORF">G3570_12585</name>
</gene>
<evidence type="ECO:0000259" key="2">
    <source>
        <dbReference type="SMART" id="SM00382"/>
    </source>
</evidence>
<dbReference type="Pfam" id="PF13541">
    <property type="entry name" value="ChlI"/>
    <property type="match status" value="1"/>
</dbReference>
<organism evidence="3 4">
    <name type="scientific">Halalkalibaculum roseum</name>
    <dbReference type="NCBI Taxonomy" id="2709311"/>
    <lineage>
        <taxon>Bacteria</taxon>
        <taxon>Pseudomonadati</taxon>
        <taxon>Balneolota</taxon>
        <taxon>Balneolia</taxon>
        <taxon>Balneolales</taxon>
        <taxon>Balneolaceae</taxon>
        <taxon>Halalkalibaculum</taxon>
    </lineage>
</organism>
<dbReference type="InterPro" id="IPR003593">
    <property type="entry name" value="AAA+_ATPase"/>
</dbReference>
<dbReference type="InterPro" id="IPR027417">
    <property type="entry name" value="P-loop_NTPase"/>
</dbReference>
<dbReference type="InterPro" id="IPR045006">
    <property type="entry name" value="CHLI-like"/>
</dbReference>
<dbReference type="InterPro" id="IPR014721">
    <property type="entry name" value="Ribsml_uS5_D2-typ_fold_subgr"/>
</dbReference>
<protein>
    <submittedName>
        <fullName evidence="3">YifB family Mg chelatase-like AAA ATPase</fullName>
    </submittedName>
</protein>
<sequence length="513" mass="55908">MVSRVYCASTIGVDAKIIEVETSLSGGVPRFYLVGLPDRAVSEARDRVEAAVKNTGASFPFGKVTVNLAPADLPKEGSAFDLPIAVAILEASGQLRSNKLDDTLILGELALNGKMRPVKGILPMVVEARDRGVKNVIVPCENGAEAAVVDEINVYPFESLQQVRLWLEDFRKAEPLKIDVRSIFRKNGEAVFVDFSDVRGQENVKRALEVAAAGGHNVIMVGPPGSGKTMMARRLPTILPPLTLDEALETTKIHSVAGLLSAGKALVTERPFRAPHHTVSDVALVGGGSIPMPGEISMAHNGVLFLDELPEFKRSALEVMRQPLEDGFVSISRARMSVSYPSRIMLVSSMNPSPTGDWYDATDPNAASPVQMQRYLSKISGPLLDRIDLHIDVQKVSYEELSGKIKGESSESIRKRVMQAREIQTTRFMGVKGVYCNAQMNTKTARKMCPLDDSGSQILKKAITTLGLSARAYDRILKVSRTIADLDSSQEIRSNHVAEAIQYRSLDRDGWLG</sequence>
<dbReference type="Proteomes" id="UP000473278">
    <property type="component" value="Unassembled WGS sequence"/>
</dbReference>
<evidence type="ECO:0000256" key="1">
    <source>
        <dbReference type="ARBA" id="ARBA00006354"/>
    </source>
</evidence>
<dbReference type="SMART" id="SM00382">
    <property type="entry name" value="AAA"/>
    <property type="match status" value="1"/>
</dbReference>
<reference evidence="3 4" key="1">
    <citation type="submission" date="2020-02" db="EMBL/GenBank/DDBJ databases">
        <title>Balneolaceae bacterium YR4-1, complete genome.</title>
        <authorList>
            <person name="Li Y."/>
            <person name="Wu S."/>
        </authorList>
    </citation>
    <scope>NUCLEOTIDE SEQUENCE [LARGE SCALE GENOMIC DNA]</scope>
    <source>
        <strain evidence="3 4">YR4-1</strain>
    </source>
</reference>